<organism evidence="10 11">
    <name type="scientific">Favolaschia claudopus</name>
    <dbReference type="NCBI Taxonomy" id="2862362"/>
    <lineage>
        <taxon>Eukaryota</taxon>
        <taxon>Fungi</taxon>
        <taxon>Dikarya</taxon>
        <taxon>Basidiomycota</taxon>
        <taxon>Agaricomycotina</taxon>
        <taxon>Agaricomycetes</taxon>
        <taxon>Agaricomycetidae</taxon>
        <taxon>Agaricales</taxon>
        <taxon>Marasmiineae</taxon>
        <taxon>Mycenaceae</taxon>
        <taxon>Favolaschia</taxon>
    </lineage>
</organism>
<evidence type="ECO:0000256" key="4">
    <source>
        <dbReference type="ARBA" id="ARBA00022692"/>
    </source>
</evidence>
<keyword evidence="7 9" id="KW-0472">Membrane</keyword>
<feature type="region of interest" description="Disordered" evidence="8">
    <location>
        <begin position="242"/>
        <end position="320"/>
    </location>
</feature>
<evidence type="ECO:0000256" key="6">
    <source>
        <dbReference type="ARBA" id="ARBA00023065"/>
    </source>
</evidence>
<feature type="transmembrane region" description="Helical" evidence="9">
    <location>
        <begin position="74"/>
        <end position="94"/>
    </location>
</feature>
<keyword evidence="4 9" id="KW-0812">Transmembrane</keyword>
<feature type="transmembrane region" description="Helical" evidence="9">
    <location>
        <begin position="450"/>
        <end position="469"/>
    </location>
</feature>
<feature type="compositionally biased region" description="Polar residues" evidence="8">
    <location>
        <begin position="303"/>
        <end position="317"/>
    </location>
</feature>
<evidence type="ECO:0000256" key="1">
    <source>
        <dbReference type="ARBA" id="ARBA00004651"/>
    </source>
</evidence>
<feature type="transmembrane region" description="Helical" evidence="9">
    <location>
        <begin position="475"/>
        <end position="494"/>
    </location>
</feature>
<feature type="transmembrane region" description="Helical" evidence="9">
    <location>
        <begin position="36"/>
        <end position="62"/>
    </location>
</feature>
<sequence length="622" mass="69350">MDPLSQGTHRAHTLTHKGFAVVPDPLASRRRPGASFFNALLATALFRCWHILLFFTAWATMFTVLDHHRDRFKIRIASTLLTVVGTVLGFVVSYRTTSSFERYNEGRRYWSQIVLSSRTFARTVWFHVPDLPPSKELDAESIFSRGLIEKKTVINLLEAFAVAVKHYLRGEDGIYYQDLYYLVKFLPAYALPTGIPSHADLTDPEALAAAEATGISTRLSEHGRRPSLRGTPGSFLYQRQASDVEPKSMSAPHLPLPATARHPSFKLSAPRPVPPPLTIQPPTRLNSPVERDEKSGLPPALTSPRSLQSGHSASQLRSPLAGEPQKIILARQDEGFLLPGRMPPKYHLFDLFPFSLLVRFLTKRENAVEGRGKVKGKKAARLRAKMMGNVGSHNLPLEISLYLSSYIASLQKKKQTDVPTTNTLLTSLNNLVDALTGLERILTTPIPFSYSVHLWIITAIYCLCLPSQIVSTMGWQTIPATTILAFFFFGFLVAGEEIESACLVLFCFFFSLLHRLFASLAPSLCLPLPTPSLSRRISLTLARSDPFGYDKNDLNLDHFTHNIIRNELRAITSTTAPDPDRWIYAAENDMLFTSSAENDERVGPNEWVRRGSPAMLGALSVL</sequence>
<keyword evidence="11" id="KW-1185">Reference proteome</keyword>
<dbReference type="EMBL" id="JAWWNJ010000007">
    <property type="protein sequence ID" value="KAK7052508.1"/>
    <property type="molecule type" value="Genomic_DNA"/>
</dbReference>
<evidence type="ECO:0000313" key="10">
    <source>
        <dbReference type="EMBL" id="KAK7052508.1"/>
    </source>
</evidence>
<keyword evidence="3" id="KW-1003">Cell membrane</keyword>
<evidence type="ECO:0000256" key="9">
    <source>
        <dbReference type="SAM" id="Phobius"/>
    </source>
</evidence>
<name>A0AAW0DMV1_9AGAR</name>
<dbReference type="Proteomes" id="UP001362999">
    <property type="component" value="Unassembled WGS sequence"/>
</dbReference>
<dbReference type="PANTHER" id="PTHR33281:SF19">
    <property type="entry name" value="VOLTAGE-DEPENDENT ANION CHANNEL-FORMING PROTEIN YNEE"/>
    <property type="match status" value="1"/>
</dbReference>
<gene>
    <name evidence="10" type="ORF">R3P38DRAFT_1647943</name>
</gene>
<evidence type="ECO:0000256" key="5">
    <source>
        <dbReference type="ARBA" id="ARBA00022989"/>
    </source>
</evidence>
<evidence type="ECO:0000256" key="2">
    <source>
        <dbReference type="ARBA" id="ARBA00022448"/>
    </source>
</evidence>
<dbReference type="GO" id="GO:0005254">
    <property type="term" value="F:chloride channel activity"/>
    <property type="evidence" value="ECO:0007669"/>
    <property type="project" value="InterPro"/>
</dbReference>
<dbReference type="GO" id="GO:0005886">
    <property type="term" value="C:plasma membrane"/>
    <property type="evidence" value="ECO:0007669"/>
    <property type="project" value="UniProtKB-SubCell"/>
</dbReference>
<evidence type="ECO:0000256" key="8">
    <source>
        <dbReference type="SAM" id="MobiDB-lite"/>
    </source>
</evidence>
<protein>
    <submittedName>
        <fullName evidence="10">Bestrophin, RFP-TM, chloride channel-domain-containing protein</fullName>
    </submittedName>
</protein>
<dbReference type="InterPro" id="IPR044669">
    <property type="entry name" value="YneE/VCCN1/2-like"/>
</dbReference>
<evidence type="ECO:0000256" key="7">
    <source>
        <dbReference type="ARBA" id="ARBA00023136"/>
    </source>
</evidence>
<proteinExistence type="predicted"/>
<accession>A0AAW0DMV1</accession>
<keyword evidence="5 9" id="KW-1133">Transmembrane helix</keyword>
<reference evidence="10 11" key="1">
    <citation type="journal article" date="2024" name="J Genomics">
        <title>Draft genome sequencing and assembly of Favolaschia claudopus CIRM-BRFM 2984 isolated from oak limbs.</title>
        <authorList>
            <person name="Navarro D."/>
            <person name="Drula E."/>
            <person name="Chaduli D."/>
            <person name="Cazenave R."/>
            <person name="Ahrendt S."/>
            <person name="Wang J."/>
            <person name="Lipzen A."/>
            <person name="Daum C."/>
            <person name="Barry K."/>
            <person name="Grigoriev I.V."/>
            <person name="Favel A."/>
            <person name="Rosso M.N."/>
            <person name="Martin F."/>
        </authorList>
    </citation>
    <scope>NUCLEOTIDE SEQUENCE [LARGE SCALE GENOMIC DNA]</scope>
    <source>
        <strain evidence="10 11">CIRM-BRFM 2984</strain>
    </source>
</reference>
<keyword evidence="6" id="KW-0406">Ion transport</keyword>
<dbReference type="AlphaFoldDB" id="A0AAW0DMV1"/>
<comment type="subcellular location">
    <subcellularLocation>
        <location evidence="1">Cell membrane</location>
        <topology evidence="1">Multi-pass membrane protein</topology>
    </subcellularLocation>
</comment>
<feature type="transmembrane region" description="Helical" evidence="9">
    <location>
        <begin position="501"/>
        <end position="521"/>
    </location>
</feature>
<evidence type="ECO:0000313" key="11">
    <source>
        <dbReference type="Proteomes" id="UP001362999"/>
    </source>
</evidence>
<comment type="caution">
    <text evidence="10">The sequence shown here is derived from an EMBL/GenBank/DDBJ whole genome shotgun (WGS) entry which is preliminary data.</text>
</comment>
<dbReference type="PANTHER" id="PTHR33281">
    <property type="entry name" value="UPF0187 PROTEIN YNEE"/>
    <property type="match status" value="1"/>
</dbReference>
<evidence type="ECO:0000256" key="3">
    <source>
        <dbReference type="ARBA" id="ARBA00022475"/>
    </source>
</evidence>
<keyword evidence="2" id="KW-0813">Transport</keyword>
<dbReference type="Pfam" id="PF25539">
    <property type="entry name" value="Bestrophin_2"/>
    <property type="match status" value="2"/>
</dbReference>